<feature type="region of interest" description="Disordered" evidence="1">
    <location>
        <begin position="1"/>
        <end position="46"/>
    </location>
</feature>
<evidence type="ECO:0000313" key="2">
    <source>
        <dbReference type="EMBL" id="CAK0858914.1"/>
    </source>
</evidence>
<organism evidence="2 3">
    <name type="scientific">Prorocentrum cordatum</name>
    <dbReference type="NCBI Taxonomy" id="2364126"/>
    <lineage>
        <taxon>Eukaryota</taxon>
        <taxon>Sar</taxon>
        <taxon>Alveolata</taxon>
        <taxon>Dinophyceae</taxon>
        <taxon>Prorocentrales</taxon>
        <taxon>Prorocentraceae</taxon>
        <taxon>Prorocentrum</taxon>
    </lineage>
</organism>
<dbReference type="EMBL" id="CAUYUJ010015850">
    <property type="protein sequence ID" value="CAK0858914.1"/>
    <property type="molecule type" value="Genomic_DNA"/>
</dbReference>
<feature type="region of interest" description="Disordered" evidence="1">
    <location>
        <begin position="141"/>
        <end position="160"/>
    </location>
</feature>
<evidence type="ECO:0000313" key="3">
    <source>
        <dbReference type="Proteomes" id="UP001189429"/>
    </source>
</evidence>
<sequence>MQLHELPKGNFIGMGDPGTSPGAGDDVADERSSNAGTESSNDSDDDANSLEQFAVRRTFCVSVQSWLSNGEGVMNGLESVFWQLLDQALDTALAETRTNYKAVFRRGWACIWPRLPMYRRMSALDLFDTRLDDKQLPTLREHVGTVPPPHRADECRPAAA</sequence>
<name>A0ABN9UGZ6_9DINO</name>
<dbReference type="Proteomes" id="UP001189429">
    <property type="component" value="Unassembled WGS sequence"/>
</dbReference>
<gene>
    <name evidence="2" type="ORF">PCOR1329_LOCUS48461</name>
</gene>
<feature type="compositionally biased region" description="Basic and acidic residues" evidence="1">
    <location>
        <begin position="150"/>
        <end position="160"/>
    </location>
</feature>
<protein>
    <submittedName>
        <fullName evidence="2">Uncharacterized protein</fullName>
    </submittedName>
</protein>
<keyword evidence="3" id="KW-1185">Reference proteome</keyword>
<reference evidence="2" key="1">
    <citation type="submission" date="2023-10" db="EMBL/GenBank/DDBJ databases">
        <authorList>
            <person name="Chen Y."/>
            <person name="Shah S."/>
            <person name="Dougan E. K."/>
            <person name="Thang M."/>
            <person name="Chan C."/>
        </authorList>
    </citation>
    <scope>NUCLEOTIDE SEQUENCE [LARGE SCALE GENOMIC DNA]</scope>
</reference>
<proteinExistence type="predicted"/>
<accession>A0ABN9UGZ6</accession>
<comment type="caution">
    <text evidence="2">The sequence shown here is derived from an EMBL/GenBank/DDBJ whole genome shotgun (WGS) entry which is preliminary data.</text>
</comment>
<evidence type="ECO:0000256" key="1">
    <source>
        <dbReference type="SAM" id="MobiDB-lite"/>
    </source>
</evidence>